<comment type="caution">
    <text evidence="1">The sequence shown here is derived from an EMBL/GenBank/DDBJ whole genome shotgun (WGS) entry which is preliminary data.</text>
</comment>
<protein>
    <submittedName>
        <fullName evidence="1">Uncharacterized protein</fullName>
    </submittedName>
</protein>
<reference evidence="1" key="1">
    <citation type="journal article" date="2023" name="Front. Mar. Sci.">
        <title>A new Merluccius polli reference genome to investigate the effects of global change in West African waters.</title>
        <authorList>
            <person name="Mateo J.L."/>
            <person name="Blanco-Fernandez C."/>
            <person name="Garcia-Vazquez E."/>
            <person name="Machado-Schiaffino G."/>
        </authorList>
    </citation>
    <scope>NUCLEOTIDE SEQUENCE</scope>
    <source>
        <strain evidence="1">C29</strain>
        <tissue evidence="1">Fin</tissue>
    </source>
</reference>
<dbReference type="EMBL" id="JAOPHQ010000820">
    <property type="protein sequence ID" value="KAK0153443.1"/>
    <property type="molecule type" value="Genomic_DNA"/>
</dbReference>
<sequence>MSFTGLAEVLRQEGVDDRVHRRVAVGQAVGRHPQHEGRLVQGEVAELHPQVDHVVGQPGQAEHHHHHQHRLGQGEVLASLEQVLVVHHRGGHGQGQYPYHHHPYEGMPRHADGRGLSGVHDGHVSVHGHGGQREDADQHGHREEVVDELADERAQHPGGHHVDGGLEGDARQQVGQVRDAEVEDEDVGGAPGLAGLVPGQHRDHHGVAQDAQREDEPEHQQRHEIIRADAEQKFLVLLLLQLLLLQLLLLLQMQQLLLLLLPLLLLHPPAQVHAHAPCLLEAHGKARHVHACRGVSARGRRMSPSPL</sequence>
<dbReference type="Proteomes" id="UP001174136">
    <property type="component" value="Unassembled WGS sequence"/>
</dbReference>
<keyword evidence="2" id="KW-1185">Reference proteome</keyword>
<proteinExistence type="predicted"/>
<gene>
    <name evidence="1" type="ORF">N1851_004867</name>
</gene>
<name>A0AA47N6Q1_MERPO</name>
<accession>A0AA47N6Q1</accession>
<evidence type="ECO:0000313" key="1">
    <source>
        <dbReference type="EMBL" id="KAK0153443.1"/>
    </source>
</evidence>
<evidence type="ECO:0000313" key="2">
    <source>
        <dbReference type="Proteomes" id="UP001174136"/>
    </source>
</evidence>
<organism evidence="1 2">
    <name type="scientific">Merluccius polli</name>
    <name type="common">Benguela hake</name>
    <name type="synonym">Merluccius cadenati</name>
    <dbReference type="NCBI Taxonomy" id="89951"/>
    <lineage>
        <taxon>Eukaryota</taxon>
        <taxon>Metazoa</taxon>
        <taxon>Chordata</taxon>
        <taxon>Craniata</taxon>
        <taxon>Vertebrata</taxon>
        <taxon>Euteleostomi</taxon>
        <taxon>Actinopterygii</taxon>
        <taxon>Neopterygii</taxon>
        <taxon>Teleostei</taxon>
        <taxon>Neoteleostei</taxon>
        <taxon>Acanthomorphata</taxon>
        <taxon>Zeiogadaria</taxon>
        <taxon>Gadariae</taxon>
        <taxon>Gadiformes</taxon>
        <taxon>Gadoidei</taxon>
        <taxon>Merlucciidae</taxon>
        <taxon>Merluccius</taxon>
    </lineage>
</organism>
<dbReference type="AlphaFoldDB" id="A0AA47N6Q1"/>